<reference evidence="1 2" key="1">
    <citation type="submission" date="2005-07" db="EMBL/GenBank/DDBJ databases">
        <authorList>
            <person name="Mural R.J."/>
            <person name="Li P.W."/>
            <person name="Adams M.D."/>
            <person name="Amanatides P.G."/>
            <person name="Baden-Tillson H."/>
            <person name="Barnstead M."/>
            <person name="Chin S.H."/>
            <person name="Dew I."/>
            <person name="Evans C.A."/>
            <person name="Ferriera S."/>
            <person name="Flanigan M."/>
            <person name="Fosler C."/>
            <person name="Glodek A."/>
            <person name="Gu Z."/>
            <person name="Holt R.A."/>
            <person name="Jennings D."/>
            <person name="Kraft C.L."/>
            <person name="Lu F."/>
            <person name="Nguyen T."/>
            <person name="Nusskern D.R."/>
            <person name="Pfannkoch C.M."/>
            <person name="Sitter C."/>
            <person name="Sutton G.G."/>
            <person name="Venter J.C."/>
            <person name="Wang Z."/>
            <person name="Woodage T."/>
            <person name="Zheng X.H."/>
            <person name="Zhong F."/>
        </authorList>
    </citation>
    <scope>NUCLEOTIDE SEQUENCE [LARGE SCALE GENOMIC DNA]</scope>
    <source>
        <strain>BN</strain>
        <strain evidence="2">Sprague-Dawley</strain>
    </source>
</reference>
<evidence type="ECO:0000313" key="1">
    <source>
        <dbReference type="EMBL" id="EDM02410.1"/>
    </source>
</evidence>
<accession>A6HU47</accession>
<evidence type="ECO:0000313" key="2">
    <source>
        <dbReference type="Proteomes" id="UP000234681"/>
    </source>
</evidence>
<gene>
    <name evidence="1" type="ORF">rCG_36954</name>
</gene>
<sequence>MQALGTEHTHLHVGPMKIVYFYLYI</sequence>
<dbReference type="EMBL" id="CH473951">
    <property type="protein sequence ID" value="EDM02410.1"/>
    <property type="molecule type" value="Genomic_DNA"/>
</dbReference>
<proteinExistence type="predicted"/>
<organism evidence="1 2">
    <name type="scientific">Rattus norvegicus</name>
    <name type="common">Rat</name>
    <dbReference type="NCBI Taxonomy" id="10116"/>
    <lineage>
        <taxon>Eukaryota</taxon>
        <taxon>Metazoa</taxon>
        <taxon>Chordata</taxon>
        <taxon>Craniata</taxon>
        <taxon>Vertebrata</taxon>
        <taxon>Euteleostomi</taxon>
        <taxon>Mammalia</taxon>
        <taxon>Eutheria</taxon>
        <taxon>Euarchontoglires</taxon>
        <taxon>Glires</taxon>
        <taxon>Rodentia</taxon>
        <taxon>Myomorpha</taxon>
        <taxon>Muroidea</taxon>
        <taxon>Muridae</taxon>
        <taxon>Murinae</taxon>
        <taxon>Rattus</taxon>
    </lineage>
</organism>
<protein>
    <submittedName>
        <fullName evidence="1">RCG36954</fullName>
    </submittedName>
</protein>
<dbReference type="AlphaFoldDB" id="A6HU47"/>
<dbReference type="Proteomes" id="UP000234681">
    <property type="component" value="Chromosome 15"/>
</dbReference>
<name>A6HU47_RAT</name>